<feature type="compositionally biased region" description="Basic and acidic residues" evidence="7">
    <location>
        <begin position="249"/>
        <end position="273"/>
    </location>
</feature>
<keyword evidence="5" id="KW-1015">Disulfide bond</keyword>
<evidence type="ECO:0000256" key="2">
    <source>
        <dbReference type="ARBA" id="ARBA00006656"/>
    </source>
</evidence>
<dbReference type="GeneID" id="107125697"/>
<dbReference type="SMART" id="SM00204">
    <property type="entry name" value="TGFB"/>
    <property type="match status" value="1"/>
</dbReference>
<evidence type="ECO:0000256" key="6">
    <source>
        <dbReference type="RuleBase" id="RU000354"/>
    </source>
</evidence>
<dbReference type="Proteomes" id="UP000694871">
    <property type="component" value="Unplaced"/>
</dbReference>
<reference evidence="10" key="1">
    <citation type="submission" date="2025-08" db="UniProtKB">
        <authorList>
            <consortium name="RefSeq"/>
        </authorList>
    </citation>
    <scope>IDENTIFICATION</scope>
</reference>
<evidence type="ECO:0000256" key="5">
    <source>
        <dbReference type="ARBA" id="ARBA00023157"/>
    </source>
</evidence>
<evidence type="ECO:0000313" key="9">
    <source>
        <dbReference type="Proteomes" id="UP000694871"/>
    </source>
</evidence>
<proteinExistence type="inferred from homology"/>
<accession>A0ABM1LFA1</accession>
<evidence type="ECO:0000256" key="1">
    <source>
        <dbReference type="ARBA" id="ARBA00004613"/>
    </source>
</evidence>
<feature type="region of interest" description="Disordered" evidence="7">
    <location>
        <begin position="245"/>
        <end position="273"/>
    </location>
</feature>
<dbReference type="PROSITE" id="PS00250">
    <property type="entry name" value="TGF_BETA_1"/>
    <property type="match status" value="1"/>
</dbReference>
<dbReference type="InterPro" id="IPR029034">
    <property type="entry name" value="Cystine-knot_cytokine"/>
</dbReference>
<keyword evidence="4 6" id="KW-0339">Growth factor</keyword>
<comment type="similarity">
    <text evidence="2 6">Belongs to the TGF-beta family.</text>
</comment>
<dbReference type="Gene3D" id="2.10.90.10">
    <property type="entry name" value="Cystine-knot cytokines"/>
    <property type="match status" value="1"/>
</dbReference>
<evidence type="ECO:0000313" key="10">
    <source>
        <dbReference type="RefSeq" id="XP_015284638.1"/>
    </source>
</evidence>
<evidence type="ECO:0000256" key="3">
    <source>
        <dbReference type="ARBA" id="ARBA00022525"/>
    </source>
</evidence>
<protein>
    <submittedName>
        <fullName evidence="10">Growth/differentiation factor 9</fullName>
    </submittedName>
</protein>
<evidence type="ECO:0000256" key="7">
    <source>
        <dbReference type="SAM" id="MobiDB-lite"/>
    </source>
</evidence>
<dbReference type="PANTHER" id="PTHR11848:SF19">
    <property type="entry name" value="GROWTH_DIFFERENTIATION FACTOR 9"/>
    <property type="match status" value="1"/>
</dbReference>
<dbReference type="RefSeq" id="XP_015284638.1">
    <property type="nucleotide sequence ID" value="XM_015429152.1"/>
</dbReference>
<keyword evidence="3" id="KW-0964">Secreted</keyword>
<name>A0ABM1LFA1_GEKJA</name>
<dbReference type="SUPFAM" id="SSF57501">
    <property type="entry name" value="Cystine-knot cytokines"/>
    <property type="match status" value="1"/>
</dbReference>
<feature type="domain" description="TGF-beta family profile" evidence="8">
    <location>
        <begin position="262"/>
        <end position="360"/>
    </location>
</feature>
<keyword evidence="9" id="KW-1185">Reference proteome</keyword>
<comment type="subcellular location">
    <subcellularLocation>
        <location evidence="1">Secreted</location>
    </subcellularLocation>
</comment>
<dbReference type="PANTHER" id="PTHR11848">
    <property type="entry name" value="TGF-BETA FAMILY"/>
    <property type="match status" value="1"/>
</dbReference>
<evidence type="ECO:0000259" key="8">
    <source>
        <dbReference type="PROSITE" id="PS51362"/>
    </source>
</evidence>
<dbReference type="InterPro" id="IPR001839">
    <property type="entry name" value="TGF-b_C"/>
</dbReference>
<sequence>MLLFPPDAENGYAVLPPLFKVLTGHSHQEGNDGAPSPQPDSRALSYMKRLYKTFATKEGIPKANRSRLYNTVRLFTPHAECKHPTEGQVKGDLRSVDLFFNLDCVTALEHLFKSVLLYSLDKSVSKSSAITCTCNLVVKEHDSSNQVCSSIPHTITVELRRRWVEIDVTTFLQPLIASNKRSIHIAVNFTCLKDNEPLDSKWDFFNMALVSPSLLLYLNDTSEQAYHRRDMNPIWSGLKNSPLMGLSEETGKEPTQDERASRHRRDEDGKVEHTSVPPYNLSHFYQQFLFPQNECELQNFWLKFSQLKWDRWIIAPHGYNPHYCKGKCPRVVGHRYGSPVHTMVQNIIYEKLDSSVPRPP</sequence>
<gene>
    <name evidence="10" type="primary">GDF9</name>
</gene>
<dbReference type="InterPro" id="IPR017948">
    <property type="entry name" value="TGFb_CS"/>
</dbReference>
<evidence type="ECO:0000256" key="4">
    <source>
        <dbReference type="ARBA" id="ARBA00023030"/>
    </source>
</evidence>
<dbReference type="PROSITE" id="PS51362">
    <property type="entry name" value="TGF_BETA_2"/>
    <property type="match status" value="1"/>
</dbReference>
<dbReference type="Pfam" id="PF00019">
    <property type="entry name" value="TGF_beta"/>
    <property type="match status" value="1"/>
</dbReference>
<organism evidence="9 10">
    <name type="scientific">Gekko japonicus</name>
    <name type="common">Schlegel's Japanese gecko</name>
    <dbReference type="NCBI Taxonomy" id="146911"/>
    <lineage>
        <taxon>Eukaryota</taxon>
        <taxon>Metazoa</taxon>
        <taxon>Chordata</taxon>
        <taxon>Craniata</taxon>
        <taxon>Vertebrata</taxon>
        <taxon>Euteleostomi</taxon>
        <taxon>Lepidosauria</taxon>
        <taxon>Squamata</taxon>
        <taxon>Bifurcata</taxon>
        <taxon>Gekkota</taxon>
        <taxon>Gekkonidae</taxon>
        <taxon>Gekkoninae</taxon>
        <taxon>Gekko</taxon>
    </lineage>
</organism>
<dbReference type="InterPro" id="IPR015615">
    <property type="entry name" value="TGF-beta-rel"/>
</dbReference>